<evidence type="ECO:0000256" key="16">
    <source>
        <dbReference type="SAM" id="SignalP"/>
    </source>
</evidence>
<evidence type="ECO:0000256" key="10">
    <source>
        <dbReference type="ARBA" id="ARBA00023008"/>
    </source>
</evidence>
<evidence type="ECO:0000256" key="15">
    <source>
        <dbReference type="SAM" id="Phobius"/>
    </source>
</evidence>
<dbReference type="GO" id="GO:0005507">
    <property type="term" value="F:copper ion binding"/>
    <property type="evidence" value="ECO:0007669"/>
    <property type="project" value="InterPro"/>
</dbReference>
<dbReference type="GO" id="GO:1902494">
    <property type="term" value="C:catalytic complex"/>
    <property type="evidence" value="ECO:0007669"/>
    <property type="project" value="UniProtKB-ARBA"/>
</dbReference>
<dbReference type="RefSeq" id="YP_003434221.1">
    <property type="nucleotide sequence ID" value="NC_013837.1"/>
</dbReference>
<dbReference type="FunFam" id="2.60.40.420:FF:000001">
    <property type="entry name" value="Cytochrome c oxidase subunit 2"/>
    <property type="match status" value="1"/>
</dbReference>
<dbReference type="PRINTS" id="PR01166">
    <property type="entry name" value="CYCOXIDASEII"/>
</dbReference>
<sequence>MIMILAITLFLVLGFFGTFLSYSDASSNWQLGFQDPSTPYMEGITSFHNNIMFFIVLIVVFTSWLLFRCLFFYEKTKHPIPDKFTHSTPLEVVWTVLPAVILMIIAVPSFALLYSLDEVIHPSITLKVVGHQWYWSYEYSDFNSYDEGVESLNFDSYMIPDEDLTLGSFRLLEVDNRVLLPVNTHIRILVTAGDVLHSWAVPSLGVKVDACPGRLNQVSIFMKREGVFYGQCSEICGVNHGFMPIVVQSVSMTEYIQWINAKLEGIQLV</sequence>
<evidence type="ECO:0000259" key="17">
    <source>
        <dbReference type="PROSITE" id="PS50857"/>
    </source>
</evidence>
<dbReference type="PANTHER" id="PTHR22888:SF9">
    <property type="entry name" value="CYTOCHROME C OXIDASE SUBUNIT 2"/>
    <property type="match status" value="1"/>
</dbReference>
<feature type="transmembrane region" description="Helical" evidence="15">
    <location>
        <begin position="47"/>
        <end position="71"/>
    </location>
</feature>
<dbReference type="InterPro" id="IPR036257">
    <property type="entry name" value="Cyt_c_oxidase_su2_TM_sf"/>
</dbReference>
<proteinExistence type="inferred from homology"/>
<evidence type="ECO:0000256" key="2">
    <source>
        <dbReference type="ARBA" id="ARBA00007866"/>
    </source>
</evidence>
<dbReference type="InterPro" id="IPR034210">
    <property type="entry name" value="CcO_II_C"/>
</dbReference>
<dbReference type="InterPro" id="IPR008972">
    <property type="entry name" value="Cupredoxin"/>
</dbReference>
<evidence type="ECO:0000256" key="14">
    <source>
        <dbReference type="RuleBase" id="RU000457"/>
    </source>
</evidence>
<keyword evidence="5 14" id="KW-0812">Transmembrane</keyword>
<dbReference type="GO" id="GO:0016491">
    <property type="term" value="F:oxidoreductase activity"/>
    <property type="evidence" value="ECO:0007669"/>
    <property type="project" value="InterPro"/>
</dbReference>
<dbReference type="InterPro" id="IPR001505">
    <property type="entry name" value="Copper_CuA"/>
</dbReference>
<dbReference type="GO" id="GO:0005743">
    <property type="term" value="C:mitochondrial inner membrane"/>
    <property type="evidence" value="ECO:0007669"/>
    <property type="project" value="UniProtKB-SubCell"/>
</dbReference>
<dbReference type="GeneID" id="8774768"/>
<feature type="signal peptide" evidence="16">
    <location>
        <begin position="1"/>
        <end position="25"/>
    </location>
</feature>
<dbReference type="InterPro" id="IPR045187">
    <property type="entry name" value="CcO_II"/>
</dbReference>
<accession>D2Z204</accession>
<name>D2Z204_9STRA</name>
<feature type="domain" description="Cytochrome oxidase subunit II transmembrane region profile" evidence="18">
    <location>
        <begin position="25"/>
        <end position="120"/>
    </location>
</feature>
<evidence type="ECO:0000313" key="19">
    <source>
        <dbReference type="EMBL" id="BAI70568.1"/>
    </source>
</evidence>
<evidence type="ECO:0000256" key="4">
    <source>
        <dbReference type="ARBA" id="ARBA00022660"/>
    </source>
</evidence>
<comment type="similarity">
    <text evidence="2 14">Belongs to the cytochrome c oxidase subunit 2 family.</text>
</comment>
<reference evidence="19" key="1">
    <citation type="journal article" date="2010" name="Harmful Algae">
        <title>Mitochondrial genomes from two red tide forming raphidophycean algae Heterosigma akashiwo and Chattonella marina var. marina.</title>
        <authorList>
            <person name="Masuda I."/>
            <person name="Kamikawa R."/>
            <person name="Ueda M."/>
            <person name="Oyama K."/>
            <person name="Yoshimatsu S."/>
            <person name="Inagaki Y."/>
            <person name="Sako Y."/>
        </authorList>
    </citation>
    <scope>NUCLEOTIDE SEQUENCE</scope>
    <source>
        <strain evidence="19">KA11-m-1</strain>
    </source>
</reference>
<dbReference type="SUPFAM" id="SSF49503">
    <property type="entry name" value="Cupredoxins"/>
    <property type="match status" value="1"/>
</dbReference>
<keyword evidence="4 14" id="KW-0679">Respiratory chain</keyword>
<dbReference type="Pfam" id="PF00116">
    <property type="entry name" value="COX2"/>
    <property type="match status" value="1"/>
</dbReference>
<evidence type="ECO:0000256" key="1">
    <source>
        <dbReference type="ARBA" id="ARBA00004225"/>
    </source>
</evidence>
<geneLocation type="mitochondrion" evidence="19"/>
<evidence type="ECO:0000256" key="9">
    <source>
        <dbReference type="ARBA" id="ARBA00022989"/>
    </source>
</evidence>
<dbReference type="InterPro" id="IPR002429">
    <property type="entry name" value="CcO_II-like_C"/>
</dbReference>
<feature type="transmembrane region" description="Helical" evidence="15">
    <location>
        <begin position="92"/>
        <end position="116"/>
    </location>
</feature>
<dbReference type="GO" id="GO:0004129">
    <property type="term" value="F:cytochrome-c oxidase activity"/>
    <property type="evidence" value="ECO:0007669"/>
    <property type="project" value="UniProtKB-EC"/>
</dbReference>
<dbReference type="PROSITE" id="PS50999">
    <property type="entry name" value="COX2_TM"/>
    <property type="match status" value="1"/>
</dbReference>
<dbReference type="InterPro" id="IPR011759">
    <property type="entry name" value="Cyt_c_oxidase_su2_TM_dom"/>
</dbReference>
<protein>
    <recommendedName>
        <fullName evidence="14">Cytochrome c oxidase subunit 2</fullName>
    </recommendedName>
</protein>
<keyword evidence="8 14" id="KW-0249">Electron transport</keyword>
<evidence type="ECO:0000256" key="11">
    <source>
        <dbReference type="ARBA" id="ARBA00023128"/>
    </source>
</evidence>
<dbReference type="GO" id="GO:0042773">
    <property type="term" value="P:ATP synthesis coupled electron transport"/>
    <property type="evidence" value="ECO:0007669"/>
    <property type="project" value="TreeGrafter"/>
</dbReference>
<comment type="cofactor">
    <cofactor evidence="14">
        <name>Cu cation</name>
        <dbReference type="ChEBI" id="CHEBI:23378"/>
    </cofactor>
    <text evidence="14">Binds a copper A center.</text>
</comment>
<keyword evidence="10 14" id="KW-0186">Copper</keyword>
<comment type="subcellular location">
    <subcellularLocation>
        <location evidence="14">Mitochondrion inner membrane</location>
        <topology evidence="14">Multi-pass membrane protein</topology>
    </subcellularLocation>
    <subcellularLocation>
        <location evidence="1">Mitochondrion membrane</location>
        <topology evidence="1">Multi-pass membrane protein</topology>
    </subcellularLocation>
</comment>
<dbReference type="Gene3D" id="1.10.287.90">
    <property type="match status" value="1"/>
</dbReference>
<evidence type="ECO:0000256" key="6">
    <source>
        <dbReference type="ARBA" id="ARBA00022723"/>
    </source>
</evidence>
<dbReference type="AlphaFoldDB" id="D2Z204"/>
<gene>
    <name evidence="19" type="primary">cox2</name>
</gene>
<evidence type="ECO:0000256" key="3">
    <source>
        <dbReference type="ARBA" id="ARBA00022448"/>
    </source>
</evidence>
<dbReference type="EMBL" id="AB546636">
    <property type="protein sequence ID" value="BAI70568.1"/>
    <property type="molecule type" value="Genomic_DNA"/>
</dbReference>
<evidence type="ECO:0000256" key="8">
    <source>
        <dbReference type="ARBA" id="ARBA00022982"/>
    </source>
</evidence>
<dbReference type="PROSITE" id="PS50857">
    <property type="entry name" value="COX2_CUA"/>
    <property type="match status" value="1"/>
</dbReference>
<comment type="function">
    <text evidence="14">Component of the cytochrome c oxidase, the last enzyme in the mitochondrial electron transport chain which drives oxidative phosphorylation. The respiratory chain contains 3 multisubunit complexes succinate dehydrogenase (complex II, CII), ubiquinol-cytochrome c oxidoreductase (cytochrome b-c1 complex, complex III, CIII) and cytochrome c oxidase (complex IV, CIV), that cooperate to transfer electrons derived from NADH and succinate to molecular oxygen, creating an electrochemical gradient over the inner membrane that drives transmembrane transport and the ATP synthase. Cytochrome c oxidase is the component of the respiratory chain that catalyzes the reduction of oxygen to water. Electrons originating from reduced cytochrome c in the intermembrane space (IMS) are transferred via the dinuclear copper A center (CU(A)) of subunit 2 and heme A of subunit 1 to the active site in subunit 1, a binuclear center (BNC) formed by heme A3 and copper B (CU(B)). The BNC reduces molecular oxygen to 2 water molecules using 4 electrons from cytochrome c in the IMS and 4 protons from the mitochondrial matrix.</text>
</comment>
<keyword evidence="12 14" id="KW-0472">Membrane</keyword>
<organism evidence="19">
    <name type="scientific">Chattonella marina</name>
    <dbReference type="NCBI Taxonomy" id="90936"/>
    <lineage>
        <taxon>Eukaryota</taxon>
        <taxon>Sar</taxon>
        <taxon>Stramenopiles</taxon>
        <taxon>Ochrophyta</taxon>
        <taxon>Raphidophyceae</taxon>
        <taxon>Chattonellales</taxon>
        <taxon>Chattonellaceae</taxon>
        <taxon>Chattonella</taxon>
    </lineage>
</organism>
<evidence type="ECO:0000259" key="18">
    <source>
        <dbReference type="PROSITE" id="PS50999"/>
    </source>
</evidence>
<dbReference type="FunFam" id="1.10.287.90:FF:000004">
    <property type="entry name" value="Cytochrome c oxidase subunit 2"/>
    <property type="match status" value="1"/>
</dbReference>
<keyword evidence="3 14" id="KW-0813">Transport</keyword>
<dbReference type="PROSITE" id="PS00078">
    <property type="entry name" value="COX2"/>
    <property type="match status" value="1"/>
</dbReference>
<dbReference type="GO" id="GO:1902495">
    <property type="term" value="C:transmembrane transporter complex"/>
    <property type="evidence" value="ECO:0007669"/>
    <property type="project" value="UniProtKB-ARBA"/>
</dbReference>
<feature type="domain" description="Cytochrome oxidase subunit II copper A binding" evidence="17">
    <location>
        <begin position="121"/>
        <end position="261"/>
    </location>
</feature>
<dbReference type="Pfam" id="PF02790">
    <property type="entry name" value="COX2_TM"/>
    <property type="match status" value="1"/>
</dbReference>
<keyword evidence="14" id="KW-0999">Mitochondrion inner membrane</keyword>
<dbReference type="SUPFAM" id="SSF81464">
    <property type="entry name" value="Cytochrome c oxidase subunit II-like, transmembrane region"/>
    <property type="match status" value="1"/>
</dbReference>
<dbReference type="InterPro" id="IPR014222">
    <property type="entry name" value="Cyt_c_oxidase_su2"/>
</dbReference>
<comment type="catalytic activity">
    <reaction evidence="13">
        <text>4 Fe(II)-[cytochrome c] + O2 + 8 H(+)(in) = 4 Fe(III)-[cytochrome c] + 2 H2O + 4 H(+)(out)</text>
        <dbReference type="Rhea" id="RHEA:11436"/>
        <dbReference type="Rhea" id="RHEA-COMP:10350"/>
        <dbReference type="Rhea" id="RHEA-COMP:14399"/>
        <dbReference type="ChEBI" id="CHEBI:15377"/>
        <dbReference type="ChEBI" id="CHEBI:15378"/>
        <dbReference type="ChEBI" id="CHEBI:15379"/>
        <dbReference type="ChEBI" id="CHEBI:29033"/>
        <dbReference type="ChEBI" id="CHEBI:29034"/>
        <dbReference type="EC" id="7.1.1.9"/>
    </reaction>
    <physiologicalReaction direction="left-to-right" evidence="13">
        <dbReference type="Rhea" id="RHEA:11437"/>
    </physiologicalReaction>
</comment>
<evidence type="ECO:0000256" key="12">
    <source>
        <dbReference type="ARBA" id="ARBA00023136"/>
    </source>
</evidence>
<keyword evidence="6 14" id="KW-0479">Metal-binding</keyword>
<keyword evidence="16" id="KW-0732">Signal</keyword>
<keyword evidence="9 15" id="KW-1133">Transmembrane helix</keyword>
<dbReference type="Gene3D" id="2.60.40.420">
    <property type="entry name" value="Cupredoxins - blue copper proteins"/>
    <property type="match status" value="1"/>
</dbReference>
<evidence type="ECO:0000256" key="7">
    <source>
        <dbReference type="ARBA" id="ARBA00022967"/>
    </source>
</evidence>
<keyword evidence="7" id="KW-1278">Translocase</keyword>
<keyword evidence="11 14" id="KW-0496">Mitochondrion</keyword>
<evidence type="ECO:0000256" key="5">
    <source>
        <dbReference type="ARBA" id="ARBA00022692"/>
    </source>
</evidence>
<evidence type="ECO:0000256" key="13">
    <source>
        <dbReference type="ARBA" id="ARBA00049512"/>
    </source>
</evidence>
<dbReference type="NCBIfam" id="TIGR02866">
    <property type="entry name" value="CoxB"/>
    <property type="match status" value="1"/>
</dbReference>
<feature type="chain" id="PRO_5003040305" description="Cytochrome c oxidase subunit 2" evidence="16">
    <location>
        <begin position="26"/>
        <end position="269"/>
    </location>
</feature>
<dbReference type="CDD" id="cd13912">
    <property type="entry name" value="CcO_II_C"/>
    <property type="match status" value="1"/>
</dbReference>
<dbReference type="PANTHER" id="PTHR22888">
    <property type="entry name" value="CYTOCHROME C OXIDASE, SUBUNIT II"/>
    <property type="match status" value="1"/>
</dbReference>